<dbReference type="InterPro" id="IPR035994">
    <property type="entry name" value="Nucleoside_phosphorylase_sf"/>
</dbReference>
<evidence type="ECO:0008006" key="3">
    <source>
        <dbReference type="Google" id="ProtNLM"/>
    </source>
</evidence>
<dbReference type="GO" id="GO:0009116">
    <property type="term" value="P:nucleoside metabolic process"/>
    <property type="evidence" value="ECO:0007669"/>
    <property type="project" value="InterPro"/>
</dbReference>
<reference evidence="1 2" key="1">
    <citation type="submission" date="2017-11" db="EMBL/GenBank/DDBJ databases">
        <title>Comparative genomics of Botrytis spp.</title>
        <authorList>
            <person name="Valero-Jimenez C.A."/>
            <person name="Tapia P."/>
            <person name="Veloso J."/>
            <person name="Silva-Moreno E."/>
            <person name="Staats M."/>
            <person name="Valdes J.H."/>
            <person name="Van Kan J.A.L."/>
        </authorList>
    </citation>
    <scope>NUCLEOTIDE SEQUENCE [LARGE SCALE GENOMIC DNA]</scope>
    <source>
        <strain evidence="1 2">MUCL2830</strain>
    </source>
</reference>
<dbReference type="Gene3D" id="3.40.50.1580">
    <property type="entry name" value="Nucleoside phosphorylase domain"/>
    <property type="match status" value="1"/>
</dbReference>
<sequence>MEENISLPSEAYTVGWICAIRTELQVAKAMLDKVHASTKEVDLHDDNIYTLGSIAQHNIAITCLPEYCTAIVVTAAKDIIHKFRNIRFGLMFGIGGGIPSTRNDIRLGDVVVSMPNEAGVGVVQYDMGRREKDGFYRKGALNKPPNLL</sequence>
<organism evidence="1 2">
    <name type="scientific">Botryotinia calthae</name>
    <dbReference type="NCBI Taxonomy" id="38488"/>
    <lineage>
        <taxon>Eukaryota</taxon>
        <taxon>Fungi</taxon>
        <taxon>Dikarya</taxon>
        <taxon>Ascomycota</taxon>
        <taxon>Pezizomycotina</taxon>
        <taxon>Leotiomycetes</taxon>
        <taxon>Helotiales</taxon>
        <taxon>Sclerotiniaceae</taxon>
        <taxon>Botryotinia</taxon>
    </lineage>
</organism>
<dbReference type="STRING" id="38488.A0A4Y8CEH0"/>
<name>A0A4Y8CEH0_9HELO</name>
<evidence type="ECO:0000313" key="1">
    <source>
        <dbReference type="EMBL" id="TEY29167.1"/>
    </source>
</evidence>
<dbReference type="GO" id="GO:0003824">
    <property type="term" value="F:catalytic activity"/>
    <property type="evidence" value="ECO:0007669"/>
    <property type="project" value="InterPro"/>
</dbReference>
<gene>
    <name evidence="1" type="ORF">BOTCAL_0965g00030</name>
</gene>
<dbReference type="Proteomes" id="UP000297299">
    <property type="component" value="Unassembled WGS sequence"/>
</dbReference>
<dbReference type="PANTHER" id="PTHR46082">
    <property type="entry name" value="ATP/GTP-BINDING PROTEIN-RELATED"/>
    <property type="match status" value="1"/>
</dbReference>
<dbReference type="PANTHER" id="PTHR46082:SF11">
    <property type="entry name" value="AAA+ ATPASE DOMAIN-CONTAINING PROTEIN-RELATED"/>
    <property type="match status" value="1"/>
</dbReference>
<dbReference type="AlphaFoldDB" id="A0A4Y8CEH0"/>
<protein>
    <recommendedName>
        <fullName evidence="3">Nucleoside phosphorylase domain-containing protein</fullName>
    </recommendedName>
</protein>
<proteinExistence type="predicted"/>
<dbReference type="InterPro" id="IPR053137">
    <property type="entry name" value="NLR-like"/>
</dbReference>
<comment type="caution">
    <text evidence="1">The sequence shown here is derived from an EMBL/GenBank/DDBJ whole genome shotgun (WGS) entry which is preliminary data.</text>
</comment>
<accession>A0A4Y8CEH0</accession>
<dbReference type="EMBL" id="PHWZ01000961">
    <property type="protein sequence ID" value="TEY29167.1"/>
    <property type="molecule type" value="Genomic_DNA"/>
</dbReference>
<evidence type="ECO:0000313" key="2">
    <source>
        <dbReference type="Proteomes" id="UP000297299"/>
    </source>
</evidence>
<dbReference type="SUPFAM" id="SSF53167">
    <property type="entry name" value="Purine and uridine phosphorylases"/>
    <property type="match status" value="1"/>
</dbReference>
<keyword evidence="2" id="KW-1185">Reference proteome</keyword>
<dbReference type="OrthoDB" id="20872at2759"/>